<comment type="subcellular location">
    <subcellularLocation>
        <location evidence="1">Cell membrane</location>
        <topology evidence="1">Multi-pass membrane protein</topology>
    </subcellularLocation>
</comment>
<dbReference type="Proteomes" id="UP000033618">
    <property type="component" value="Unassembled WGS sequence"/>
</dbReference>
<dbReference type="STRING" id="28092.WM40_15755"/>
<feature type="transmembrane region" description="Helical" evidence="7">
    <location>
        <begin position="52"/>
        <end position="73"/>
    </location>
</feature>
<reference evidence="8 9" key="1">
    <citation type="submission" date="2015-03" db="EMBL/GenBank/DDBJ databases">
        <title>Draft Genome Sequence of Burkholderia andropogonis type strain ICMP2807, isolated from Sorghum bicolor.</title>
        <authorList>
            <person name="Lopes-Santos L."/>
            <person name="Castro D.B."/>
            <person name="Ottoboni L.M."/>
            <person name="Park D."/>
            <person name="Weirc B.S."/>
            <person name="Destefano S.A."/>
        </authorList>
    </citation>
    <scope>NUCLEOTIDE SEQUENCE [LARGE SCALE GENOMIC DNA]</scope>
    <source>
        <strain evidence="8 9">ICMP2807</strain>
    </source>
</reference>
<dbReference type="EMBL" id="LAQU01000016">
    <property type="protein sequence ID" value="KKB62736.1"/>
    <property type="molecule type" value="Genomic_DNA"/>
</dbReference>
<dbReference type="InterPro" id="IPR010290">
    <property type="entry name" value="TM_effector"/>
</dbReference>
<dbReference type="CDD" id="cd06173">
    <property type="entry name" value="MFS_MefA_like"/>
    <property type="match status" value="1"/>
</dbReference>
<dbReference type="RefSeq" id="WP_024905085.1">
    <property type="nucleotide sequence ID" value="NZ_CADFGU010000012.1"/>
</dbReference>
<feature type="transmembrane region" description="Helical" evidence="7">
    <location>
        <begin position="178"/>
        <end position="199"/>
    </location>
</feature>
<proteinExistence type="predicted"/>
<dbReference type="SUPFAM" id="SSF103473">
    <property type="entry name" value="MFS general substrate transporter"/>
    <property type="match status" value="1"/>
</dbReference>
<comment type="caution">
    <text evidence="8">The sequence shown here is derived from an EMBL/GenBank/DDBJ whole genome shotgun (WGS) entry which is preliminary data.</text>
</comment>
<evidence type="ECO:0000256" key="1">
    <source>
        <dbReference type="ARBA" id="ARBA00004651"/>
    </source>
</evidence>
<dbReference type="Pfam" id="PF05977">
    <property type="entry name" value="MFS_3"/>
    <property type="match status" value="1"/>
</dbReference>
<evidence type="ECO:0000256" key="3">
    <source>
        <dbReference type="ARBA" id="ARBA00022475"/>
    </source>
</evidence>
<organism evidence="8 9">
    <name type="scientific">Robbsia andropogonis</name>
    <dbReference type="NCBI Taxonomy" id="28092"/>
    <lineage>
        <taxon>Bacteria</taxon>
        <taxon>Pseudomonadati</taxon>
        <taxon>Pseudomonadota</taxon>
        <taxon>Betaproteobacteria</taxon>
        <taxon>Burkholderiales</taxon>
        <taxon>Burkholderiaceae</taxon>
        <taxon>Robbsia</taxon>
    </lineage>
</organism>
<dbReference type="OrthoDB" id="7283966at2"/>
<evidence type="ECO:0000256" key="4">
    <source>
        <dbReference type="ARBA" id="ARBA00022692"/>
    </source>
</evidence>
<dbReference type="PANTHER" id="PTHR23513:SF9">
    <property type="entry name" value="ENTEROBACTIN EXPORTER ENTS"/>
    <property type="match status" value="1"/>
</dbReference>
<evidence type="ECO:0000313" key="9">
    <source>
        <dbReference type="Proteomes" id="UP000033618"/>
    </source>
</evidence>
<keyword evidence="9" id="KW-1185">Reference proteome</keyword>
<evidence type="ECO:0000313" key="8">
    <source>
        <dbReference type="EMBL" id="KKB62736.1"/>
    </source>
</evidence>
<feature type="transmembrane region" description="Helical" evidence="7">
    <location>
        <begin position="108"/>
        <end position="127"/>
    </location>
</feature>
<name>A0A0F5JXY3_9BURK</name>
<dbReference type="Gene3D" id="1.20.1250.20">
    <property type="entry name" value="MFS general substrate transporter like domains"/>
    <property type="match status" value="1"/>
</dbReference>
<sequence length="419" mass="43941">MREQLDGGTRAMALLRHPAFRRFWCARALTSLSFQMLSVAIGWQMYALTHSAFALGMVGFCQFLPMFLLTFVVGHVADRYDRRRIAAICQALQGVGAGVVGLASVAGWLTPIGLFMLAGFVGGVRAFESPSLSALLPRLIERAQLASATAFSASANQAAQILGPAFGGLLYLAGAPTVYAVCCMCFFGAAICVGGIRTYQGSAVAAKPKFTLASLFGGLSFIRREKVILGALSLDLFAVLFGGATALLPVYAHDVLHAGPIGLGALRSAPAVGALLGTIWLARSPLRDRPGRTMVIGVGVFGVATVLFGISHDFVLSLAALFVLGLADTISVVVRTALVQLRTPDDMLGRVSAVNSLFIGTSNQLGEFESGVAAAWLGTKAAVISGGIATLVVAVLWPKLFPALYRTGSLYDRPKNDAI</sequence>
<evidence type="ECO:0000256" key="6">
    <source>
        <dbReference type="ARBA" id="ARBA00023136"/>
    </source>
</evidence>
<feature type="transmembrane region" description="Helical" evidence="7">
    <location>
        <begin position="24"/>
        <end position="46"/>
    </location>
</feature>
<feature type="transmembrane region" description="Helical" evidence="7">
    <location>
        <begin position="294"/>
        <end position="312"/>
    </location>
</feature>
<accession>A0A0F5JXY3</accession>
<keyword evidence="4 7" id="KW-0812">Transmembrane</keyword>
<evidence type="ECO:0000256" key="2">
    <source>
        <dbReference type="ARBA" id="ARBA00022448"/>
    </source>
</evidence>
<dbReference type="PANTHER" id="PTHR23513">
    <property type="entry name" value="INTEGRAL MEMBRANE EFFLUX PROTEIN-RELATED"/>
    <property type="match status" value="1"/>
</dbReference>
<feature type="transmembrane region" description="Helical" evidence="7">
    <location>
        <begin position="264"/>
        <end position="282"/>
    </location>
</feature>
<keyword evidence="2" id="KW-0813">Transport</keyword>
<evidence type="ECO:0000256" key="5">
    <source>
        <dbReference type="ARBA" id="ARBA00022989"/>
    </source>
</evidence>
<keyword evidence="5 7" id="KW-1133">Transmembrane helix</keyword>
<dbReference type="GO" id="GO:0005886">
    <property type="term" value="C:plasma membrane"/>
    <property type="evidence" value="ECO:0007669"/>
    <property type="project" value="UniProtKB-SubCell"/>
</dbReference>
<keyword evidence="3" id="KW-1003">Cell membrane</keyword>
<feature type="transmembrane region" description="Helical" evidence="7">
    <location>
        <begin position="227"/>
        <end position="252"/>
    </location>
</feature>
<gene>
    <name evidence="8" type="ORF">WM40_15755</name>
</gene>
<dbReference type="InterPro" id="IPR036259">
    <property type="entry name" value="MFS_trans_sf"/>
</dbReference>
<keyword evidence="6 7" id="KW-0472">Membrane</keyword>
<dbReference type="PATRIC" id="fig|28092.6.peg.3716"/>
<dbReference type="AlphaFoldDB" id="A0A0F5JXY3"/>
<protein>
    <submittedName>
        <fullName evidence="8">MFS transporter</fullName>
    </submittedName>
</protein>
<evidence type="ECO:0000256" key="7">
    <source>
        <dbReference type="SAM" id="Phobius"/>
    </source>
</evidence>